<evidence type="ECO:0000256" key="2">
    <source>
        <dbReference type="ARBA" id="ARBA00022723"/>
    </source>
</evidence>
<dbReference type="InterPro" id="IPR013087">
    <property type="entry name" value="Znf_C2H2_type"/>
</dbReference>
<dbReference type="InterPro" id="IPR029400">
    <property type="entry name" value="TINF2_N"/>
</dbReference>
<gene>
    <name evidence="10" type="primary">RUBCNL</name>
</gene>
<dbReference type="AlphaFoldDB" id="A0A4W4H204"/>
<evidence type="ECO:0000256" key="7">
    <source>
        <dbReference type="PROSITE-ProRule" id="PRU00042"/>
    </source>
</evidence>
<dbReference type="GO" id="GO:0000981">
    <property type="term" value="F:DNA-binding transcription factor activity, RNA polymerase II-specific"/>
    <property type="evidence" value="ECO:0007669"/>
    <property type="project" value="TreeGrafter"/>
</dbReference>
<feature type="domain" description="C2H2-type" evidence="9">
    <location>
        <begin position="471"/>
        <end position="498"/>
    </location>
</feature>
<reference evidence="10" key="3">
    <citation type="submission" date="2020-05" db="EMBL/GenBank/DDBJ databases">
        <title>Electrophorus electricus (electric eel) genome, fEleEle1, primary haplotype.</title>
        <authorList>
            <person name="Myers G."/>
            <person name="Meyer A."/>
            <person name="Fedrigo O."/>
            <person name="Formenti G."/>
            <person name="Rhie A."/>
            <person name="Tracey A."/>
            <person name="Sims Y."/>
            <person name="Jarvis E.D."/>
        </authorList>
    </citation>
    <scope>NUCLEOTIDE SEQUENCE [LARGE SCALE GENOMIC DNA]</scope>
</reference>
<evidence type="ECO:0000313" key="11">
    <source>
        <dbReference type="Proteomes" id="UP000314983"/>
    </source>
</evidence>
<dbReference type="Proteomes" id="UP000314983">
    <property type="component" value="Chromosome 7"/>
</dbReference>
<dbReference type="GeneTree" id="ENSGT00940000156207"/>
<name>A0A4W4H204_ELEEL</name>
<feature type="chain" id="PRO_5044292613" description="C2H2-type domain-containing protein" evidence="8">
    <location>
        <begin position="31"/>
        <end position="666"/>
    </location>
</feature>
<dbReference type="FunFam" id="3.30.160.60:FF:000912">
    <property type="entry name" value="Zinc finger protein 660"/>
    <property type="match status" value="1"/>
</dbReference>
<keyword evidence="11" id="KW-1185">Reference proteome</keyword>
<dbReference type="FunFam" id="3.30.160.60:FF:002343">
    <property type="entry name" value="Zinc finger protein 33A"/>
    <property type="match status" value="1"/>
</dbReference>
<organism evidence="10 11">
    <name type="scientific">Electrophorus electricus</name>
    <name type="common">Electric eel</name>
    <name type="synonym">Gymnotus electricus</name>
    <dbReference type="NCBI Taxonomy" id="8005"/>
    <lineage>
        <taxon>Eukaryota</taxon>
        <taxon>Metazoa</taxon>
        <taxon>Chordata</taxon>
        <taxon>Craniata</taxon>
        <taxon>Vertebrata</taxon>
        <taxon>Euteleostomi</taxon>
        <taxon>Actinopterygii</taxon>
        <taxon>Neopterygii</taxon>
        <taxon>Teleostei</taxon>
        <taxon>Ostariophysi</taxon>
        <taxon>Gymnotiformes</taxon>
        <taxon>Gymnotoidei</taxon>
        <taxon>Gymnotidae</taxon>
        <taxon>Electrophorus</taxon>
    </lineage>
</organism>
<evidence type="ECO:0000256" key="4">
    <source>
        <dbReference type="ARBA" id="ARBA00022771"/>
    </source>
</evidence>
<dbReference type="GO" id="GO:0008270">
    <property type="term" value="F:zinc ion binding"/>
    <property type="evidence" value="ECO:0007669"/>
    <property type="project" value="UniProtKB-KW"/>
</dbReference>
<dbReference type="FunFam" id="3.30.160.60:FF:001235">
    <property type="entry name" value="Si:ch211-119o8.6"/>
    <property type="match status" value="1"/>
</dbReference>
<dbReference type="PROSITE" id="PS00028">
    <property type="entry name" value="ZINC_FINGER_C2H2_1"/>
    <property type="match status" value="8"/>
</dbReference>
<dbReference type="FunFam" id="3.30.160.60:FF:000446">
    <property type="entry name" value="Zinc finger protein"/>
    <property type="match status" value="2"/>
</dbReference>
<sequence>MGSVLPLSSLRLLVPPLRLMSAFMWQAVQQQKVEHFKKLEEYVQLITKMVPEILTNRQKTTLIMGLRAKMILEMCKHEVSTDLKACVHTPESSNGTTGSEMEALQGKLLKLVLSLLEDPVKKRHFFQEVFPIEYGPDFDKALQVLVGHFLSRLEQLLPVPNFKQVSIWLHTESTDWEDMFQYNWDHNCLMPLFQSDYQGTLERSGLPSIEEDRIISSLSLAPLSAQIFLSESKADEPSLCVGRSCLRNQDVSQESERAAQPLHSFTLNQAEVLTSAHVASTGQLLKVVVPRECLPIVKQICLPSVLLTLYKNILCICGMSFSYPGELRAHKEKHTVRGPYKCLACKMNFKTHFQASMHQRQWHSEINYSCPSCDKSFNSMRAWTRHRREHQEKTVYRCTDCGKECTSLTSLVIHSKLHNHLMSGSLPTCTDLAQGAPPAKRPSGECRFCGQMFSEIELRSHLKTHPEFRPHQCDHCGKCLASLHGLLAHISNHTGDKPHVCVSCGKRFFSQSQLKSHSKERRFCCSYCGKCFLSAGNLNIHVRMHTGEKPYVCTECGKAFKSAGCLQVHRRCHTGEKPYQCTVCGRGFTVSSHRTVHMRAHTGLRPFACNICGKTFVRRSCWNEHLYRHSGIRPFTCSVCSRSFIRRTQLKRHMQSHSGDQSDGVI</sequence>
<dbReference type="PANTHER" id="PTHR24381">
    <property type="entry name" value="ZINC FINGER PROTEIN"/>
    <property type="match status" value="1"/>
</dbReference>
<evidence type="ECO:0000259" key="9">
    <source>
        <dbReference type="PROSITE" id="PS50157"/>
    </source>
</evidence>
<dbReference type="PROSITE" id="PS50157">
    <property type="entry name" value="ZINC_FINGER_C2H2_2"/>
    <property type="match status" value="10"/>
</dbReference>
<feature type="domain" description="C2H2-type" evidence="9">
    <location>
        <begin position="635"/>
        <end position="662"/>
    </location>
</feature>
<keyword evidence="2" id="KW-0479">Metal-binding</keyword>
<evidence type="ECO:0000256" key="3">
    <source>
        <dbReference type="ARBA" id="ARBA00022737"/>
    </source>
</evidence>
<proteinExistence type="inferred from homology"/>
<keyword evidence="4 7" id="KW-0863">Zinc-finger</keyword>
<keyword evidence="3" id="KW-0677">Repeat</keyword>
<feature type="domain" description="C2H2-type" evidence="9">
    <location>
        <begin position="499"/>
        <end position="519"/>
    </location>
</feature>
<feature type="domain" description="C2H2-type" evidence="9">
    <location>
        <begin position="579"/>
        <end position="606"/>
    </location>
</feature>
<comment type="similarity">
    <text evidence="1">Belongs to the krueppel C2H2-type zinc-finger protein family.</text>
</comment>
<accession>A0A4W4H204</accession>
<evidence type="ECO:0000256" key="6">
    <source>
        <dbReference type="ARBA" id="ARBA00023125"/>
    </source>
</evidence>
<protein>
    <recommendedName>
        <fullName evidence="9">C2H2-type domain-containing protein</fullName>
    </recommendedName>
</protein>
<evidence type="ECO:0000256" key="5">
    <source>
        <dbReference type="ARBA" id="ARBA00022833"/>
    </source>
</evidence>
<reference evidence="10" key="5">
    <citation type="submission" date="2025-09" db="UniProtKB">
        <authorList>
            <consortium name="Ensembl"/>
        </authorList>
    </citation>
    <scope>IDENTIFICATION</scope>
</reference>
<dbReference type="InterPro" id="IPR036236">
    <property type="entry name" value="Znf_C2H2_sf"/>
</dbReference>
<feature type="domain" description="C2H2-type" evidence="9">
    <location>
        <begin position="310"/>
        <end position="339"/>
    </location>
</feature>
<dbReference type="STRING" id="8005.ENSEEEP00000044085"/>
<evidence type="ECO:0000256" key="1">
    <source>
        <dbReference type="ARBA" id="ARBA00006991"/>
    </source>
</evidence>
<feature type="domain" description="C2H2-type" evidence="9">
    <location>
        <begin position="396"/>
        <end position="423"/>
    </location>
</feature>
<keyword evidence="6" id="KW-0238">DNA-binding</keyword>
<reference evidence="11" key="2">
    <citation type="journal article" date="2017" name="Sci. Adv.">
        <title>A tail of two voltages: Proteomic comparison of the three electric organs of the electric eel.</title>
        <authorList>
            <person name="Traeger L.L."/>
            <person name="Sabat G."/>
            <person name="Barrett-Wilt G.A."/>
            <person name="Wells G.B."/>
            <person name="Sussman M.R."/>
        </authorList>
    </citation>
    <scope>NUCLEOTIDE SEQUENCE [LARGE SCALE GENOMIC DNA]</scope>
</reference>
<dbReference type="Gene3D" id="3.30.160.60">
    <property type="entry name" value="Classic Zinc Finger"/>
    <property type="match status" value="9"/>
</dbReference>
<feature type="domain" description="C2H2-type" evidence="9">
    <location>
        <begin position="523"/>
        <end position="550"/>
    </location>
</feature>
<dbReference type="GO" id="GO:0005634">
    <property type="term" value="C:nucleus"/>
    <property type="evidence" value="ECO:0007669"/>
    <property type="project" value="TreeGrafter"/>
</dbReference>
<dbReference type="SMART" id="SM00355">
    <property type="entry name" value="ZnF_C2H2"/>
    <property type="match status" value="12"/>
</dbReference>
<keyword evidence="8" id="KW-0732">Signal</keyword>
<dbReference type="SUPFAM" id="SSF57667">
    <property type="entry name" value="beta-beta-alpha zinc fingers"/>
    <property type="match status" value="6"/>
</dbReference>
<feature type="domain" description="C2H2-type" evidence="9">
    <location>
        <begin position="368"/>
        <end position="395"/>
    </location>
</feature>
<keyword evidence="5" id="KW-0862">Zinc</keyword>
<feature type="domain" description="C2H2-type" evidence="9">
    <location>
        <begin position="551"/>
        <end position="578"/>
    </location>
</feature>
<evidence type="ECO:0000313" key="10">
    <source>
        <dbReference type="Ensembl" id="ENSEEEP00000044085.2"/>
    </source>
</evidence>
<dbReference type="PANTHER" id="PTHR24381:SF445">
    <property type="entry name" value="GASTRULA ZINC FINGER PROTEIN XLCGF28.1-LIKE-RELATED"/>
    <property type="match status" value="1"/>
</dbReference>
<reference evidence="10" key="4">
    <citation type="submission" date="2025-08" db="UniProtKB">
        <authorList>
            <consortium name="Ensembl"/>
        </authorList>
    </citation>
    <scope>IDENTIFICATION</scope>
</reference>
<dbReference type="GO" id="GO:0000977">
    <property type="term" value="F:RNA polymerase II transcription regulatory region sequence-specific DNA binding"/>
    <property type="evidence" value="ECO:0007669"/>
    <property type="project" value="TreeGrafter"/>
</dbReference>
<dbReference type="Pfam" id="PF00096">
    <property type="entry name" value="zf-C2H2"/>
    <property type="match status" value="5"/>
</dbReference>
<feature type="domain" description="C2H2-type" evidence="9">
    <location>
        <begin position="607"/>
        <end position="634"/>
    </location>
</feature>
<dbReference type="Ensembl" id="ENSEEET00000044586.2">
    <property type="protein sequence ID" value="ENSEEEP00000044085.2"/>
    <property type="gene ID" value="ENSEEEG00000020828.2"/>
</dbReference>
<dbReference type="CDD" id="cd11657">
    <property type="entry name" value="TIN2_N"/>
    <property type="match status" value="1"/>
</dbReference>
<feature type="signal peptide" evidence="8">
    <location>
        <begin position="1"/>
        <end position="30"/>
    </location>
</feature>
<dbReference type="Pfam" id="PF14973">
    <property type="entry name" value="TINF2_N"/>
    <property type="match status" value="1"/>
</dbReference>
<evidence type="ECO:0000256" key="8">
    <source>
        <dbReference type="SAM" id="SignalP"/>
    </source>
</evidence>
<dbReference type="Pfam" id="PF13912">
    <property type="entry name" value="zf-C2H2_6"/>
    <property type="match status" value="1"/>
</dbReference>
<reference evidence="11" key="1">
    <citation type="journal article" date="2014" name="Science">
        <title>Nonhuman genetics. Genomic basis for the convergent evolution of electric organs.</title>
        <authorList>
            <person name="Gallant J.R."/>
            <person name="Traeger L.L."/>
            <person name="Volkening J.D."/>
            <person name="Moffett H."/>
            <person name="Chen P.H."/>
            <person name="Novina C.D."/>
            <person name="Phillips G.N.Jr."/>
            <person name="Anand R."/>
            <person name="Wells G.B."/>
            <person name="Pinch M."/>
            <person name="Guth R."/>
            <person name="Unguez G.A."/>
            <person name="Albert J.S."/>
            <person name="Zakon H.H."/>
            <person name="Samanta M.P."/>
            <person name="Sussman M.R."/>
        </authorList>
    </citation>
    <scope>NUCLEOTIDE SEQUENCE [LARGE SCALE GENOMIC DNA]</scope>
</reference>
<dbReference type="FunFam" id="3.30.160.60:FF:000110">
    <property type="entry name" value="Zinc finger protein-like"/>
    <property type="match status" value="1"/>
</dbReference>